<evidence type="ECO:0000313" key="1">
    <source>
        <dbReference type="EMBL" id="CAK9036441.1"/>
    </source>
</evidence>
<proteinExistence type="predicted"/>
<dbReference type="Proteomes" id="UP001642484">
    <property type="component" value="Unassembled WGS sequence"/>
</dbReference>
<evidence type="ECO:0000313" key="2">
    <source>
        <dbReference type="Proteomes" id="UP001642484"/>
    </source>
</evidence>
<organism evidence="1 2">
    <name type="scientific">Durusdinium trenchii</name>
    <dbReference type="NCBI Taxonomy" id="1381693"/>
    <lineage>
        <taxon>Eukaryota</taxon>
        <taxon>Sar</taxon>
        <taxon>Alveolata</taxon>
        <taxon>Dinophyceae</taxon>
        <taxon>Suessiales</taxon>
        <taxon>Symbiodiniaceae</taxon>
        <taxon>Durusdinium</taxon>
    </lineage>
</organism>
<sequence length="238" mass="27403">MCSELCRFKKTWSRSRSVASLKQTTIWQLYCGSSCRFENMLNNLCARSRGGHRRMRARVIWKEGSGWIVQGTDGLTRTSLLPRDKTTQAVCQGVPRNSARIFLRELHTQRYLSVAQNNRSVQVVMTQQPGSLFVAHVRTGREERNRIGFQHEGLPACGSFLRAHWHLQEVFGFTGTESRQMQCDGHYFDSTDEFKWHPDATLQHASTGLWLYVDPSKPEIPVLHEIHKSRWEALPTTT</sequence>
<protein>
    <submittedName>
        <fullName evidence="1">Uncharacterized protein</fullName>
    </submittedName>
</protein>
<name>A0ABP0LCC8_9DINO</name>
<dbReference type="EMBL" id="CAXAMN010011869">
    <property type="protein sequence ID" value="CAK9036441.1"/>
    <property type="molecule type" value="Genomic_DNA"/>
</dbReference>
<accession>A0ABP0LCC8</accession>
<comment type="caution">
    <text evidence="1">The sequence shown here is derived from an EMBL/GenBank/DDBJ whole genome shotgun (WGS) entry which is preliminary data.</text>
</comment>
<gene>
    <name evidence="1" type="ORF">CCMP2556_LOCUS20284</name>
</gene>
<keyword evidence="2" id="KW-1185">Reference proteome</keyword>
<reference evidence="1 2" key="1">
    <citation type="submission" date="2024-02" db="EMBL/GenBank/DDBJ databases">
        <authorList>
            <person name="Chen Y."/>
            <person name="Shah S."/>
            <person name="Dougan E. K."/>
            <person name="Thang M."/>
            <person name="Chan C."/>
        </authorList>
    </citation>
    <scope>NUCLEOTIDE SEQUENCE [LARGE SCALE GENOMIC DNA]</scope>
</reference>